<gene>
    <name evidence="6" type="primary">nnrD</name>
    <name evidence="9" type="ORF">JD292_06425</name>
</gene>
<dbReference type="GO" id="GO:0005524">
    <property type="term" value="F:ATP binding"/>
    <property type="evidence" value="ECO:0007669"/>
    <property type="project" value="UniProtKB-KW"/>
</dbReference>
<dbReference type="AlphaFoldDB" id="A0A934QBR5"/>
<comment type="cofactor">
    <cofactor evidence="6">
        <name>Mg(2+)</name>
        <dbReference type="ChEBI" id="CHEBI:18420"/>
    </cofactor>
</comment>
<evidence type="ECO:0000256" key="7">
    <source>
        <dbReference type="SAM" id="MobiDB-lite"/>
    </source>
</evidence>
<dbReference type="GO" id="GO:0110051">
    <property type="term" value="P:metabolite repair"/>
    <property type="evidence" value="ECO:0007669"/>
    <property type="project" value="TreeGrafter"/>
</dbReference>
<evidence type="ECO:0000256" key="6">
    <source>
        <dbReference type="HAMAP-Rule" id="MF_01965"/>
    </source>
</evidence>
<dbReference type="EMBL" id="JAEHOI010000005">
    <property type="protein sequence ID" value="MBK0421706.1"/>
    <property type="molecule type" value="Genomic_DNA"/>
</dbReference>
<evidence type="ECO:0000256" key="1">
    <source>
        <dbReference type="ARBA" id="ARBA00022741"/>
    </source>
</evidence>
<dbReference type="InterPro" id="IPR029056">
    <property type="entry name" value="Ribokinase-like"/>
</dbReference>
<dbReference type="PANTHER" id="PTHR12592:SF0">
    <property type="entry name" value="ATP-DEPENDENT (S)-NAD(P)H-HYDRATE DEHYDRATASE"/>
    <property type="match status" value="1"/>
</dbReference>
<feature type="binding site" evidence="6">
    <location>
        <position position="283"/>
    </location>
    <ligand>
        <name>AMP</name>
        <dbReference type="ChEBI" id="CHEBI:456215"/>
    </ligand>
</feature>
<keyword evidence="10" id="KW-1185">Reference proteome</keyword>
<evidence type="ECO:0000256" key="4">
    <source>
        <dbReference type="ARBA" id="ARBA00023027"/>
    </source>
</evidence>
<evidence type="ECO:0000313" key="10">
    <source>
        <dbReference type="Proteomes" id="UP000618733"/>
    </source>
</evidence>
<dbReference type="Gene3D" id="3.40.1190.20">
    <property type="match status" value="1"/>
</dbReference>
<dbReference type="EC" id="4.2.1.136" evidence="6"/>
<dbReference type="PROSITE" id="PS01050">
    <property type="entry name" value="YJEF_C_2"/>
    <property type="match status" value="1"/>
</dbReference>
<dbReference type="Pfam" id="PF01256">
    <property type="entry name" value="Carb_kinase"/>
    <property type="match status" value="2"/>
</dbReference>
<dbReference type="RefSeq" id="WP_200131903.1">
    <property type="nucleotide sequence ID" value="NZ_JAEHOI010000005.1"/>
</dbReference>
<keyword evidence="5 6" id="KW-0456">Lyase</keyword>
<feature type="binding site" evidence="6">
    <location>
        <begin position="254"/>
        <end position="258"/>
    </location>
    <ligand>
        <name>AMP</name>
        <dbReference type="ChEBI" id="CHEBI:456215"/>
    </ligand>
</feature>
<feature type="binding site" evidence="6">
    <location>
        <position position="40"/>
    </location>
    <ligand>
        <name>(6S)-NADPHX</name>
        <dbReference type="ChEBI" id="CHEBI:64076"/>
    </ligand>
</feature>
<evidence type="ECO:0000313" key="9">
    <source>
        <dbReference type="EMBL" id="MBK0421706.1"/>
    </source>
</evidence>
<feature type="region of interest" description="Disordered" evidence="7">
    <location>
        <begin position="334"/>
        <end position="357"/>
    </location>
</feature>
<feature type="binding site" evidence="6">
    <location>
        <position position="284"/>
    </location>
    <ligand>
        <name>(6S)-NADPHX</name>
        <dbReference type="ChEBI" id="CHEBI:64076"/>
    </ligand>
</feature>
<keyword evidence="4 6" id="KW-0520">NAD</keyword>
<dbReference type="CDD" id="cd01171">
    <property type="entry name" value="YXKO-related"/>
    <property type="match status" value="1"/>
</dbReference>
<reference evidence="9" key="1">
    <citation type="submission" date="2020-12" db="EMBL/GenBank/DDBJ databases">
        <title>Leucobacter sp. CAS2, isolated from Chromium sludge.</title>
        <authorList>
            <person name="Xu Z."/>
        </authorList>
    </citation>
    <scope>NUCLEOTIDE SEQUENCE</scope>
    <source>
        <strain evidence="9">CSA2</strain>
    </source>
</reference>
<dbReference type="GO" id="GO:0052855">
    <property type="term" value="F:ADP-dependent NAD(P)H-hydrate dehydratase activity"/>
    <property type="evidence" value="ECO:0007669"/>
    <property type="project" value="UniProtKB-UniRule"/>
</dbReference>
<comment type="subunit">
    <text evidence="6">Homotetramer.</text>
</comment>
<keyword evidence="3 6" id="KW-0521">NADP</keyword>
<evidence type="ECO:0000256" key="3">
    <source>
        <dbReference type="ARBA" id="ARBA00022857"/>
    </source>
</evidence>
<comment type="catalytic activity">
    <reaction evidence="6">
        <text>(6S)-NADPHX + ADP = AMP + phosphate + NADPH + H(+)</text>
        <dbReference type="Rhea" id="RHEA:32235"/>
        <dbReference type="ChEBI" id="CHEBI:15378"/>
        <dbReference type="ChEBI" id="CHEBI:43474"/>
        <dbReference type="ChEBI" id="CHEBI:57783"/>
        <dbReference type="ChEBI" id="CHEBI:64076"/>
        <dbReference type="ChEBI" id="CHEBI:456215"/>
        <dbReference type="ChEBI" id="CHEBI:456216"/>
        <dbReference type="EC" id="4.2.1.136"/>
    </reaction>
</comment>
<keyword evidence="1 6" id="KW-0547">Nucleotide-binding</keyword>
<organism evidence="9 10">
    <name type="scientific">Leucobacter edaphi</name>
    <dbReference type="NCBI Taxonomy" id="2796472"/>
    <lineage>
        <taxon>Bacteria</taxon>
        <taxon>Bacillati</taxon>
        <taxon>Actinomycetota</taxon>
        <taxon>Actinomycetes</taxon>
        <taxon>Micrococcales</taxon>
        <taxon>Microbacteriaceae</taxon>
        <taxon>Leucobacter</taxon>
    </lineage>
</organism>
<dbReference type="Proteomes" id="UP000618733">
    <property type="component" value="Unassembled WGS sequence"/>
</dbReference>
<comment type="function">
    <text evidence="6">Catalyzes the dehydration of the S-form of NAD(P)HX at the expense of ADP, which is converted to AMP. Together with NAD(P)HX epimerase, which catalyzes the epimerization of the S- and R-forms, the enzyme allows the repair of both epimers of NAD(P)HX, a damaged form of NAD(P)H that is a result of enzymatic or heat-dependent hydration.</text>
</comment>
<comment type="catalytic activity">
    <reaction evidence="6">
        <text>(6S)-NADHX + ADP = AMP + phosphate + NADH + H(+)</text>
        <dbReference type="Rhea" id="RHEA:32223"/>
        <dbReference type="ChEBI" id="CHEBI:15378"/>
        <dbReference type="ChEBI" id="CHEBI:43474"/>
        <dbReference type="ChEBI" id="CHEBI:57945"/>
        <dbReference type="ChEBI" id="CHEBI:64074"/>
        <dbReference type="ChEBI" id="CHEBI:456215"/>
        <dbReference type="ChEBI" id="CHEBI:456216"/>
        <dbReference type="EC" id="4.2.1.136"/>
    </reaction>
</comment>
<feature type="region of interest" description="Disordered" evidence="7">
    <location>
        <begin position="202"/>
        <end position="226"/>
    </location>
</feature>
<evidence type="ECO:0000256" key="5">
    <source>
        <dbReference type="ARBA" id="ARBA00023239"/>
    </source>
</evidence>
<feature type="compositionally biased region" description="Basic and acidic residues" evidence="7">
    <location>
        <begin position="212"/>
        <end position="226"/>
    </location>
</feature>
<feature type="domain" description="YjeF C-terminal" evidence="8">
    <location>
        <begin position="5"/>
        <end position="375"/>
    </location>
</feature>
<dbReference type="PROSITE" id="PS51383">
    <property type="entry name" value="YJEF_C_3"/>
    <property type="match status" value="1"/>
</dbReference>
<protein>
    <recommendedName>
        <fullName evidence="6">ADP-dependent (S)-NAD(P)H-hydrate dehydratase</fullName>
        <ecNumber evidence="6">4.2.1.136</ecNumber>
    </recommendedName>
    <alternativeName>
        <fullName evidence="6">ADP-dependent NAD(P)HX dehydratase</fullName>
    </alternativeName>
</protein>
<evidence type="ECO:0000256" key="2">
    <source>
        <dbReference type="ARBA" id="ARBA00022840"/>
    </source>
</evidence>
<dbReference type="InterPro" id="IPR000631">
    <property type="entry name" value="CARKD"/>
</dbReference>
<feature type="binding site" evidence="6">
    <location>
        <position position="184"/>
    </location>
    <ligand>
        <name>(6S)-NADPHX</name>
        <dbReference type="ChEBI" id="CHEBI:64076"/>
    </ligand>
</feature>
<dbReference type="GO" id="GO:0052856">
    <property type="term" value="F:NAD(P)HX epimerase activity"/>
    <property type="evidence" value="ECO:0007669"/>
    <property type="project" value="TreeGrafter"/>
</dbReference>
<comment type="similarity">
    <text evidence="6">Belongs to the NnrD/CARKD family.</text>
</comment>
<dbReference type="SUPFAM" id="SSF53613">
    <property type="entry name" value="Ribokinase-like"/>
    <property type="match status" value="1"/>
</dbReference>
<dbReference type="GO" id="GO:0046496">
    <property type="term" value="P:nicotinamide nucleotide metabolic process"/>
    <property type="evidence" value="ECO:0007669"/>
    <property type="project" value="UniProtKB-UniRule"/>
</dbReference>
<keyword evidence="2 6" id="KW-0067">ATP-binding</keyword>
<proteinExistence type="inferred from homology"/>
<evidence type="ECO:0000259" key="8">
    <source>
        <dbReference type="PROSITE" id="PS51383"/>
    </source>
</evidence>
<dbReference type="InterPro" id="IPR017953">
    <property type="entry name" value="Carbohydrate_kinase_pred_CS"/>
</dbReference>
<sequence length="384" mass="38574">MISWTPELAAAQLRAPGPSDDKYRRGVLSLRTGSSAYPGAAVLGVEAAWRTGVGLLRYEPPIDDLPPRFELLSPAAAVLAARPETVFGVDPAGRTDAWLIGSGTDPARSSAAEAAALREVLTGAAPVVVDAGALRLAVEIRGFAIGRAASAADRSLFRRGDARRGSATTAGAGPFGPPLILTPHAGEFATLWSDLDLGPLPGDATAPVPATHADRPAAPRADRPTAPRLTERLSARADAAAALAARVRATVLLKGSVTLVATPDGQVLASGPATPWLATAGTGDVLAGILGALVASRAAEIREDPELLGPLGATAALLHDVAARTAAGDDSVVAGHTPSSHALAESPDPGVAAPSGRPITALDVAHALPQAVASLLALAPPSQP</sequence>
<dbReference type="PANTHER" id="PTHR12592">
    <property type="entry name" value="ATP-DEPENDENT (S)-NAD(P)H-HYDRATE DEHYDRATASE FAMILY MEMBER"/>
    <property type="match status" value="1"/>
</dbReference>
<accession>A0A934QBR5</accession>
<feature type="binding site" evidence="6">
    <location>
        <position position="103"/>
    </location>
    <ligand>
        <name>(6S)-NADPHX</name>
        <dbReference type="ChEBI" id="CHEBI:64076"/>
    </ligand>
</feature>
<name>A0A934QBR5_9MICO</name>
<comment type="caution">
    <text evidence="9">The sequence shown here is derived from an EMBL/GenBank/DDBJ whole genome shotgun (WGS) entry which is preliminary data.</text>
</comment>
<dbReference type="HAMAP" id="MF_01965">
    <property type="entry name" value="NADHX_dehydratase"/>
    <property type="match status" value="1"/>
</dbReference>